<organism evidence="5 6">
    <name type="scientific">Ogataea philodendri</name>
    <dbReference type="NCBI Taxonomy" id="1378263"/>
    <lineage>
        <taxon>Eukaryota</taxon>
        <taxon>Fungi</taxon>
        <taxon>Dikarya</taxon>
        <taxon>Ascomycota</taxon>
        <taxon>Saccharomycotina</taxon>
        <taxon>Pichiomycetes</taxon>
        <taxon>Pichiales</taxon>
        <taxon>Pichiaceae</taxon>
        <taxon>Ogataea</taxon>
    </lineage>
</organism>
<dbReference type="RefSeq" id="XP_046062921.1">
    <property type="nucleotide sequence ID" value="XM_046203112.1"/>
</dbReference>
<dbReference type="Proteomes" id="UP000769157">
    <property type="component" value="Unassembled WGS sequence"/>
</dbReference>
<evidence type="ECO:0008006" key="7">
    <source>
        <dbReference type="Google" id="ProtNLM"/>
    </source>
</evidence>
<feature type="domain" description="Csf1 N-terminal" evidence="3">
    <location>
        <begin position="1281"/>
        <end position="1483"/>
    </location>
</feature>
<keyword evidence="2" id="KW-1133">Transmembrane helix</keyword>
<comment type="caution">
    <text evidence="5">The sequence shown here is derived from an EMBL/GenBank/DDBJ whole genome shotgun (WGS) entry which is preliminary data.</text>
</comment>
<dbReference type="GO" id="GO:0016020">
    <property type="term" value="C:membrane"/>
    <property type="evidence" value="ECO:0007669"/>
    <property type="project" value="InterPro"/>
</dbReference>
<feature type="domain" description="Csf1 N-terminal" evidence="3">
    <location>
        <begin position="35"/>
        <end position="769"/>
    </location>
</feature>
<reference evidence="5" key="2">
    <citation type="submission" date="2021-01" db="EMBL/GenBank/DDBJ databases">
        <authorList>
            <person name="Schikora-Tamarit M.A."/>
        </authorList>
    </citation>
    <scope>NUCLEOTIDE SEQUENCE</scope>
    <source>
        <strain evidence="5">CBS6075</strain>
    </source>
</reference>
<dbReference type="PANTHER" id="PTHR32085">
    <property type="entry name" value="PROTEIN CSF1"/>
    <property type="match status" value="1"/>
</dbReference>
<evidence type="ECO:0000259" key="4">
    <source>
        <dbReference type="Pfam" id="PF25038"/>
    </source>
</evidence>
<evidence type="ECO:0000256" key="2">
    <source>
        <dbReference type="SAM" id="Phobius"/>
    </source>
</evidence>
<dbReference type="GO" id="GO:0006113">
    <property type="term" value="P:fermentation"/>
    <property type="evidence" value="ECO:0007669"/>
    <property type="project" value="InterPro"/>
</dbReference>
<feature type="domain" description="Csf1 N-terminal" evidence="3">
    <location>
        <begin position="787"/>
        <end position="1134"/>
    </location>
</feature>
<dbReference type="EMBL" id="JAEUBE010000158">
    <property type="protein sequence ID" value="KAH3668507.1"/>
    <property type="molecule type" value="Genomic_DNA"/>
</dbReference>
<name>A0A9P8PAP0_9ASCO</name>
<protein>
    <recommendedName>
        <fullName evidence="7">Protein CSF1</fullName>
    </recommendedName>
</protein>
<reference evidence="5" key="1">
    <citation type="journal article" date="2021" name="Open Biol.">
        <title>Shared evolutionary footprints suggest mitochondrial oxidative damage underlies multiple complex I losses in fungi.</title>
        <authorList>
            <person name="Schikora-Tamarit M.A."/>
            <person name="Marcet-Houben M."/>
            <person name="Nosek J."/>
            <person name="Gabaldon T."/>
        </authorList>
    </citation>
    <scope>NUCLEOTIDE SEQUENCE</scope>
    <source>
        <strain evidence="5">CBS6075</strain>
    </source>
</reference>
<evidence type="ECO:0000313" key="5">
    <source>
        <dbReference type="EMBL" id="KAH3668507.1"/>
    </source>
</evidence>
<dbReference type="InterPro" id="IPR056779">
    <property type="entry name" value="Csf1_C"/>
</dbReference>
<keyword evidence="2" id="KW-0472">Membrane</keyword>
<dbReference type="GeneID" id="70234228"/>
<gene>
    <name evidence="5" type="ORF">OGAPHI_002261</name>
</gene>
<feature type="region of interest" description="Disordered" evidence="1">
    <location>
        <begin position="165"/>
        <end position="186"/>
    </location>
</feature>
<dbReference type="InterPro" id="IPR029636">
    <property type="entry name" value="Csf1"/>
</dbReference>
<keyword evidence="2" id="KW-0812">Transmembrane</keyword>
<dbReference type="InterPro" id="IPR048636">
    <property type="entry name" value="Csf1_N"/>
</dbReference>
<dbReference type="Pfam" id="PF25038">
    <property type="entry name" value="Csf1_C"/>
    <property type="match status" value="1"/>
</dbReference>
<dbReference type="Pfam" id="PF21678">
    <property type="entry name" value="Csf1_N"/>
    <property type="match status" value="3"/>
</dbReference>
<accession>A0A9P8PAP0</accession>
<feature type="domain" description="Csf1 C-terminal region" evidence="4">
    <location>
        <begin position="2003"/>
        <end position="2936"/>
    </location>
</feature>
<sequence length="2937" mass="333903">MDTTTDFGFSSINLAVNLQWVFMVEWIIGLIGSIGILFYFNRLMGSIISFILKYLIWKRYKVRIKVQSYKISFLGGRLFFKNVTIITQNEMILIHQGWLTWRYWLTTVRQSGFITTDKPNKNESLPSRFLMEIYGLELFVYNRMHVYENLMTKLQEEDLKSPEMHLFNPSKSSEDTTEDNTVHEKDPTTERQKIPFIIKLLPLKILVKRGSFVVGNETTTSLLVGSYTSFEGTLDFLQPTSKLDFYRVDHELRLWQLQLFLKPNVSYQSLGQRSDDFDRINKHKIQKFIDNLKLKFHKQKETDVPETRAEWHGLERYRTSKSFEVSSQDTSDDLSDLPQDDALIFPKSDYARYTHIFDSEYVDLHYFFDMLGTTPNVPSQFPNLEGPDIGNGDLPPANNIDISVSGGVVHFGPWADKERVLLQQMLFPSICRDAEPFKQLKPGSKRQYIGFKTYITTVDEMVVRIPFREASKDILYVDSKDSENQLERRPFGWLELKADQDTSFNSFTSYIPTAEDGWNNSFHLDLQNPTVSSSVNHNIFFRALNHTIDGDIGYPLQWNGATTWKFENISTNAEIYILREHITLLTDMFADFSSGEPTPYELFRPFLYRINWRTNNYNIFLNLNEKNIVSHPLDFNDNIFVSFSGSQLDLNVDIPLDSIYQKSTVFEYKLNTTFDLVVHLPPWHTGYNFLRKKEVGRANNYEMSGSFTFFNSLDIDAIDTIIVNCTCEDTTLECYGFIIRYVLLLKANYFGEDIEFQTLAEFLEDFNDKSAIKNKEDIFNPFAVKMRNETDLLFSFCVKNGCLILPSHIYDCESHVALQFEKLDIDLRFNNYYMDLQADFSEIYAHAVDNADEESIFDKVVNNEKTDYSLFIDHLPVHGHRVFGLPPDEPTYFCRWEFDPGRIVLDSKPDFLDDLLRALSAIGVGYNELENSLGLPEEVLFDVLNLFFSCPEILVKINGPNYDFSVTLMALSLTISDQAADTYNSRINLKIEDIMVQSTKDKETVLELKTSLYLSDFIKKPDFATRKAAQKEHLKTNDAPFHRCPFLLDPSYRDSEYLKLYGSMRPFINYPDVPPPLNFNSADVLIEGYPKRLRESLHYRPQTGSFSSSQNDLHSSINYRTDSAILEDDGFEHDNIVCTFGKLNGYVSPKVAQVLGRIAVEKNKFSVTNILDEIQKDFIAYLTKRNSSPSQKVDLKALIPQVNLKISDSRESPNGIVVGVAKVVVTGRIQDEEPDIFELDLSQILVSILKGDTSMCDLELIKFEAEIVDCKSFTNIVLEQERCNFNVNPESFDWISDYISALVAPIESAKIDFESAKLSVKQAKIDVVHAVSSAGVDYSIRQDPSCITKPSYVSKFCDEHIRLEDSWKIITRLRHILYNLPDNWHEDAQQRYDQRIWDTPANADQKVYDVFLNWRRWEFSNISTSYVLRDVFGSTEIPEDAKSISVVAKLKTTNLTMQPFSKLVVLKDVDFIFDQNKLTDDLRELANTISGTDVEDGVNVNLSIGLFQTDLDRISNSIPYINDLVTNITSKTPSSSTKTTNGSPTISKPQYFSANVMIKEFRHHLSIQRSAIDVHGTNTVLELSGVNTPSNIMFTFLLNNESFTAETFVDKIRLFQFICVENSFVVASSPASEKSQVFVDVSTSDVSFIAGLGSESYLQAIDIFMDEEFKVLEPLIANFKQIQHVKEASKVSAREQSSPDFLKHLESNITANVLIAKFSLYLEVLTPFLYKMEMYDLILDLSASKSGATSNFSILRLSSGIFSTSQLHQVQYVGIMVRKLKAFTTLLEKSGRFDIFSQIHADQLRLTSSQNNAIYLAKLAETDYGISVGFVELFRTRFAEISSIFKGSDSEPVTSVPPILKFNIGVSLDTLGLTCLLNKNQTHVDSNHIAMKFISSGFNYTETRPQGFLKVPSTKLSIFSHGPQTSRFVVCDFNLELKGLQSISTEKKLHEIDLTSEYCRFVLDPYFTKELIEIFSEFKAYKKPSTQTSKPEVDVEELWNLLSVYSIRVVSKHLCIGWLLPKSNRELSDFSSNIPGFIVGYENAEILCSTKSGNVLVSSMYLATAHGDTSTTFFSKGNEHLSENRAFFPRFELNFGIFNSEEGRDIRAQLDGDKVDFKLQTTILSVADRLARSIVTVQEKLELLKTPQVVQPRPTDESATFFSSIQSKLKLLECLFTFNGASIMIIDPNLEVNHKPASLSLQAPSVQIATEYIKVPESSKRHVISVQAHTSSTDNVLYASSVPVIVSLVNNIRDLVKNNEMTKKKTQTSKAPLERRRNSVLEREQAALNFERMFEHFKLNLSLKVEPQKLTLSCDPNAKVEAAVSTSGIYWHFITDTDTICTTILVEKLKAKLQHVYSKETSGSVGANNIILTGTIGKTEGVKLMSNIAEVSSIDAYLNIQQRQDVDIFRDIWIPEELYKSSVTAKEDREEELSFQSIASRVKDVSSTTTLPWILTLLVGELKLKVDLGFSLGTLDIEVNKSWLKSTKNSNSDHNLRLEIGLLKIFSEGRLGGLLVVENARMVSAISWTKEEGMPGIPLVLLSAGFKSLETKISLDYHTFFIGNITKAMASIYNQGVDNNSDKLVGKASVETFNVYMTALAASNFVDIYTIGLRIRQDIKVSYHQTLNDALVDQSQLMNKSLPSTQSEAPFPVSRLDTSSSSAIKTVEMFLDVIEEFYTDLDIKIGSMQIQIFPSTLLDTQALTIRIGKSSANFVQIKTSILENKLDMSLDNVTVSLSTFKSKPTKQSLQEVGIHEYVKLANTASGGGIFVFPSLKVSMDVFQKPDSNLIEFLFSSSFGGSVDLRWKLGSVYFIREMWYSHATTLKTRLTALRIFTSGYNFDTDDILEENYKESIFEAVNLEDKLKDVESDKKYHYVPLEEPHIETPRLRDLGTATPPLEWFGLHRNNFPNLTHQFVIVGLQKIVKEAENRYANVLK</sequence>
<dbReference type="PANTHER" id="PTHR32085:SF3">
    <property type="entry name" value="PROTEIN CSF1"/>
    <property type="match status" value="1"/>
</dbReference>
<keyword evidence="6" id="KW-1185">Reference proteome</keyword>
<evidence type="ECO:0000256" key="1">
    <source>
        <dbReference type="SAM" id="MobiDB-lite"/>
    </source>
</evidence>
<proteinExistence type="predicted"/>
<dbReference type="OrthoDB" id="10051416at2759"/>
<evidence type="ECO:0000313" key="6">
    <source>
        <dbReference type="Proteomes" id="UP000769157"/>
    </source>
</evidence>
<feature type="transmembrane region" description="Helical" evidence="2">
    <location>
        <begin position="20"/>
        <end position="41"/>
    </location>
</feature>
<evidence type="ECO:0000259" key="3">
    <source>
        <dbReference type="Pfam" id="PF21678"/>
    </source>
</evidence>